<organism evidence="2 4">
    <name type="scientific">Anaerotignum propionicum DSM 1682</name>
    <dbReference type="NCBI Taxonomy" id="991789"/>
    <lineage>
        <taxon>Bacteria</taxon>
        <taxon>Bacillati</taxon>
        <taxon>Bacillota</taxon>
        <taxon>Clostridia</taxon>
        <taxon>Lachnospirales</taxon>
        <taxon>Anaerotignaceae</taxon>
        <taxon>Anaerotignum</taxon>
    </lineage>
</organism>
<dbReference type="RefSeq" id="WP_066047019.1">
    <property type="nucleotide sequence ID" value="NZ_CP014223.1"/>
</dbReference>
<reference evidence="2" key="4">
    <citation type="submission" date="2016-11" db="EMBL/GenBank/DDBJ databases">
        <authorList>
            <person name="Varghese N."/>
            <person name="Submissions S."/>
        </authorList>
    </citation>
    <scope>NUCLEOTIDE SEQUENCE</scope>
    <source>
        <strain evidence="2">DSM 1682</strain>
    </source>
</reference>
<dbReference type="AlphaFoldDB" id="A0A110A6S0"/>
<accession>A0A110A6S0</accession>
<gene>
    <name evidence="1" type="ORF">CPRO_03040</name>
    <name evidence="2" type="ORF">SAMN02745151_00047</name>
</gene>
<evidence type="ECO:0000313" key="2">
    <source>
        <dbReference type="EMBL" id="SHE27285.1"/>
    </source>
</evidence>
<dbReference type="Proteomes" id="UP000184204">
    <property type="component" value="Unassembled WGS sequence"/>
</dbReference>
<proteinExistence type="predicted"/>
<reference evidence="3" key="2">
    <citation type="submission" date="2016-01" db="EMBL/GenBank/DDBJ databases">
        <authorList>
            <person name="Poehlein A."/>
            <person name="Schlien K."/>
            <person name="Gottschalk G."/>
            <person name="Buckel W."/>
            <person name="Daniel R."/>
        </authorList>
    </citation>
    <scope>NUCLEOTIDE SEQUENCE [LARGE SCALE GENOMIC DNA]</scope>
    <source>
        <strain evidence="3">X2</strain>
    </source>
</reference>
<evidence type="ECO:0000313" key="3">
    <source>
        <dbReference type="Proteomes" id="UP000068026"/>
    </source>
</evidence>
<protein>
    <recommendedName>
        <fullName evidence="5">DUF2007 domain-containing protein</fullName>
    </recommendedName>
</protein>
<keyword evidence="3" id="KW-1185">Reference proteome</keyword>
<dbReference type="EMBL" id="FQUA01000001">
    <property type="protein sequence ID" value="SHE27285.1"/>
    <property type="molecule type" value="Genomic_DNA"/>
</dbReference>
<sequence>MFTSFNSLAIYSAHSLEEQGLMRQFLEQAGIEYSVSAMDTNAPKGLYPAISPELLLTQEIDYVFYIRKKDFDRAKAHIQSNWHWEENI</sequence>
<evidence type="ECO:0008006" key="5">
    <source>
        <dbReference type="Google" id="ProtNLM"/>
    </source>
</evidence>
<evidence type="ECO:0000313" key="4">
    <source>
        <dbReference type="Proteomes" id="UP000184204"/>
    </source>
</evidence>
<dbReference type="KEGG" id="cpro:CPRO_03040"/>
<reference evidence="4" key="3">
    <citation type="submission" date="2016-11" db="EMBL/GenBank/DDBJ databases">
        <authorList>
            <person name="Jaros S."/>
            <person name="Januszkiewicz K."/>
            <person name="Wedrychowicz H."/>
        </authorList>
    </citation>
    <scope>NUCLEOTIDE SEQUENCE [LARGE SCALE GENOMIC DNA]</scope>
    <source>
        <strain evidence="4">DSM 1682</strain>
    </source>
</reference>
<dbReference type="Proteomes" id="UP000068026">
    <property type="component" value="Chromosome"/>
</dbReference>
<reference evidence="1 3" key="1">
    <citation type="journal article" date="2016" name="Genome Announc.">
        <title>Complete Genome Sequence of the Amino Acid-Fermenting Clostridium propionicum X2 (DSM 1682).</title>
        <authorList>
            <person name="Poehlein A."/>
            <person name="Schlien K."/>
            <person name="Chowdhury N.P."/>
            <person name="Gottschalk G."/>
            <person name="Buckel W."/>
            <person name="Daniel R."/>
        </authorList>
    </citation>
    <scope>NUCLEOTIDE SEQUENCE [LARGE SCALE GENOMIC DNA]</scope>
    <source>
        <strain evidence="1 3">X2</strain>
    </source>
</reference>
<evidence type="ECO:0000313" key="1">
    <source>
        <dbReference type="EMBL" id="AMJ39926.1"/>
    </source>
</evidence>
<dbReference type="EMBL" id="CP014223">
    <property type="protein sequence ID" value="AMJ39926.1"/>
    <property type="molecule type" value="Genomic_DNA"/>
</dbReference>
<name>A0A110A6S0_ANAPI</name>
<dbReference type="OrthoDB" id="363386at186802"/>